<gene>
    <name evidence="2" type="ORF">EJ04DRAFT_394772</name>
</gene>
<organism evidence="2 3">
    <name type="scientific">Polyplosphaeria fusca</name>
    <dbReference type="NCBI Taxonomy" id="682080"/>
    <lineage>
        <taxon>Eukaryota</taxon>
        <taxon>Fungi</taxon>
        <taxon>Dikarya</taxon>
        <taxon>Ascomycota</taxon>
        <taxon>Pezizomycotina</taxon>
        <taxon>Dothideomycetes</taxon>
        <taxon>Pleosporomycetidae</taxon>
        <taxon>Pleosporales</taxon>
        <taxon>Tetraplosphaeriaceae</taxon>
        <taxon>Polyplosphaeria</taxon>
    </lineage>
</organism>
<proteinExistence type="predicted"/>
<sequence length="292" mass="33443">RVLDVGEQSDDLIHLVKTEGKTGRYCTLSHCWGPVDQRPLCATTENEVQLFNGITRSDLPKTFQQAVDVARGLHIRYLWIDSLCILQDSDSHWRSQSARMGAIYEEAFLRLAASWARHSAEGLFWTGPSRQPQPVQFPYQSDSSDSSKSIYIWAPEDDVDIRSQSLASRAWAFQESRLARRTIYFSQSHVSWACRKTILNERNCQLYNDFRGTSNTWSSWPIIVLEYSQCELTYETDRLIALQGLANEIANRSKDKYHNGIFLGDLPKQLLWRVGFAGGMQGLPELPSWSWA</sequence>
<dbReference type="AlphaFoldDB" id="A0A9P4UYQ3"/>
<name>A0A9P4UYQ3_9PLEO</name>
<feature type="non-terminal residue" evidence="2">
    <location>
        <position position="292"/>
    </location>
</feature>
<protein>
    <submittedName>
        <fullName evidence="2">HET-domain-containing protein</fullName>
    </submittedName>
</protein>
<keyword evidence="3" id="KW-1185">Reference proteome</keyword>
<dbReference type="Proteomes" id="UP000799444">
    <property type="component" value="Unassembled WGS sequence"/>
</dbReference>
<dbReference type="PANTHER" id="PTHR33112:SF10">
    <property type="entry name" value="TOL"/>
    <property type="match status" value="1"/>
</dbReference>
<dbReference type="InterPro" id="IPR010730">
    <property type="entry name" value="HET"/>
</dbReference>
<evidence type="ECO:0000313" key="3">
    <source>
        <dbReference type="Proteomes" id="UP000799444"/>
    </source>
</evidence>
<dbReference type="Pfam" id="PF06985">
    <property type="entry name" value="HET"/>
    <property type="match status" value="1"/>
</dbReference>
<reference evidence="2" key="1">
    <citation type="journal article" date="2020" name="Stud. Mycol.">
        <title>101 Dothideomycetes genomes: a test case for predicting lifestyles and emergence of pathogens.</title>
        <authorList>
            <person name="Haridas S."/>
            <person name="Albert R."/>
            <person name="Binder M."/>
            <person name="Bloem J."/>
            <person name="Labutti K."/>
            <person name="Salamov A."/>
            <person name="Andreopoulos B."/>
            <person name="Baker S."/>
            <person name="Barry K."/>
            <person name="Bills G."/>
            <person name="Bluhm B."/>
            <person name="Cannon C."/>
            <person name="Castanera R."/>
            <person name="Culley D."/>
            <person name="Daum C."/>
            <person name="Ezra D."/>
            <person name="Gonzalez J."/>
            <person name="Henrissat B."/>
            <person name="Kuo A."/>
            <person name="Liang C."/>
            <person name="Lipzen A."/>
            <person name="Lutzoni F."/>
            <person name="Magnuson J."/>
            <person name="Mondo S."/>
            <person name="Nolan M."/>
            <person name="Ohm R."/>
            <person name="Pangilinan J."/>
            <person name="Park H.-J."/>
            <person name="Ramirez L."/>
            <person name="Alfaro M."/>
            <person name="Sun H."/>
            <person name="Tritt A."/>
            <person name="Yoshinaga Y."/>
            <person name="Zwiers L.-H."/>
            <person name="Turgeon B."/>
            <person name="Goodwin S."/>
            <person name="Spatafora J."/>
            <person name="Crous P."/>
            <person name="Grigoriev I."/>
        </authorList>
    </citation>
    <scope>NUCLEOTIDE SEQUENCE</scope>
    <source>
        <strain evidence="2">CBS 125425</strain>
    </source>
</reference>
<dbReference type="EMBL" id="ML996221">
    <property type="protein sequence ID" value="KAF2730306.1"/>
    <property type="molecule type" value="Genomic_DNA"/>
</dbReference>
<evidence type="ECO:0000313" key="2">
    <source>
        <dbReference type="EMBL" id="KAF2730306.1"/>
    </source>
</evidence>
<feature type="non-terminal residue" evidence="2">
    <location>
        <position position="1"/>
    </location>
</feature>
<dbReference type="PANTHER" id="PTHR33112">
    <property type="entry name" value="DOMAIN PROTEIN, PUTATIVE-RELATED"/>
    <property type="match status" value="1"/>
</dbReference>
<evidence type="ECO:0000259" key="1">
    <source>
        <dbReference type="Pfam" id="PF06985"/>
    </source>
</evidence>
<dbReference type="OrthoDB" id="2958217at2759"/>
<feature type="domain" description="Heterokaryon incompatibility" evidence="1">
    <location>
        <begin position="25"/>
        <end position="175"/>
    </location>
</feature>
<comment type="caution">
    <text evidence="2">The sequence shown here is derived from an EMBL/GenBank/DDBJ whole genome shotgun (WGS) entry which is preliminary data.</text>
</comment>
<accession>A0A9P4UYQ3</accession>